<evidence type="ECO:0000256" key="1">
    <source>
        <dbReference type="SAM" id="MobiDB-lite"/>
    </source>
</evidence>
<proteinExistence type="predicted"/>
<keyword evidence="4" id="KW-1185">Reference proteome</keyword>
<dbReference type="Proteomes" id="UP000886595">
    <property type="component" value="Unassembled WGS sequence"/>
</dbReference>
<feature type="domain" description="DUF6857" evidence="2">
    <location>
        <begin position="1"/>
        <end position="92"/>
    </location>
</feature>
<dbReference type="PANTHER" id="PTHR31928:SF6">
    <property type="entry name" value="DUF936 DOMAIN-CONTAINING PROTEIN"/>
    <property type="match status" value="1"/>
</dbReference>
<dbReference type="Pfam" id="PF21647">
    <property type="entry name" value="DUF6857"/>
    <property type="match status" value="1"/>
</dbReference>
<feature type="compositionally biased region" description="Polar residues" evidence="1">
    <location>
        <begin position="90"/>
        <end position="99"/>
    </location>
</feature>
<organism evidence="3 4">
    <name type="scientific">Brassica carinata</name>
    <name type="common">Ethiopian mustard</name>
    <name type="synonym">Abyssinian cabbage</name>
    <dbReference type="NCBI Taxonomy" id="52824"/>
    <lineage>
        <taxon>Eukaryota</taxon>
        <taxon>Viridiplantae</taxon>
        <taxon>Streptophyta</taxon>
        <taxon>Embryophyta</taxon>
        <taxon>Tracheophyta</taxon>
        <taxon>Spermatophyta</taxon>
        <taxon>Magnoliopsida</taxon>
        <taxon>eudicotyledons</taxon>
        <taxon>Gunneridae</taxon>
        <taxon>Pentapetalae</taxon>
        <taxon>rosids</taxon>
        <taxon>malvids</taxon>
        <taxon>Brassicales</taxon>
        <taxon>Brassicaceae</taxon>
        <taxon>Brassiceae</taxon>
        <taxon>Brassica</taxon>
    </lineage>
</organism>
<dbReference type="AlphaFoldDB" id="A0A8X7TPZ5"/>
<dbReference type="InterPro" id="IPR010341">
    <property type="entry name" value="DUF936_pln"/>
</dbReference>
<accession>A0A8X7TPZ5</accession>
<protein>
    <recommendedName>
        <fullName evidence="2">DUF6857 domain-containing protein</fullName>
    </recommendedName>
</protein>
<evidence type="ECO:0000313" key="4">
    <source>
        <dbReference type="Proteomes" id="UP000886595"/>
    </source>
</evidence>
<feature type="compositionally biased region" description="Basic and acidic residues" evidence="1">
    <location>
        <begin position="72"/>
        <end position="84"/>
    </location>
</feature>
<dbReference type="EMBL" id="JAAMPC010000016">
    <property type="protein sequence ID" value="KAG2250215.1"/>
    <property type="molecule type" value="Genomic_DNA"/>
</dbReference>
<dbReference type="PANTHER" id="PTHR31928">
    <property type="entry name" value="EXPRESSED PROTEIN"/>
    <property type="match status" value="1"/>
</dbReference>
<gene>
    <name evidence="3" type="ORF">Bca52824_080351</name>
</gene>
<name>A0A8X7TPZ5_BRACI</name>
<sequence length="123" mass="13961">MAQKIVFQALREAMVTETVVRHFRTFAKLRKSTQADCPAAFFEEFIEFQRQISQTMTNVNKSKDGSSSIFDEIQHDSIDQEKPASKRRNTAQNQHSAANHNHMRSNDENKKPSLAPPSGLGIQ</sequence>
<evidence type="ECO:0000259" key="2">
    <source>
        <dbReference type="Pfam" id="PF21647"/>
    </source>
</evidence>
<dbReference type="OrthoDB" id="10342864at2759"/>
<evidence type="ECO:0000313" key="3">
    <source>
        <dbReference type="EMBL" id="KAG2250215.1"/>
    </source>
</evidence>
<feature type="region of interest" description="Disordered" evidence="1">
    <location>
        <begin position="58"/>
        <end position="123"/>
    </location>
</feature>
<reference evidence="3 4" key="1">
    <citation type="submission" date="2020-02" db="EMBL/GenBank/DDBJ databases">
        <authorList>
            <person name="Ma Q."/>
            <person name="Huang Y."/>
            <person name="Song X."/>
            <person name="Pei D."/>
        </authorList>
    </citation>
    <scope>NUCLEOTIDE SEQUENCE [LARGE SCALE GENOMIC DNA]</scope>
    <source>
        <strain evidence="3">Sxm20200214</strain>
        <tissue evidence="3">Leaf</tissue>
    </source>
</reference>
<dbReference type="InterPro" id="IPR049172">
    <property type="entry name" value="DUF6857_pln"/>
</dbReference>
<comment type="caution">
    <text evidence="3">The sequence shown here is derived from an EMBL/GenBank/DDBJ whole genome shotgun (WGS) entry which is preliminary data.</text>
</comment>
<feature type="compositionally biased region" description="Polar residues" evidence="1">
    <location>
        <begin position="58"/>
        <end position="69"/>
    </location>
</feature>